<dbReference type="InterPro" id="IPR027417">
    <property type="entry name" value="P-loop_NTPase"/>
</dbReference>
<evidence type="ECO:0008006" key="4">
    <source>
        <dbReference type="Google" id="ProtNLM"/>
    </source>
</evidence>
<dbReference type="RefSeq" id="WP_092927432.1">
    <property type="nucleotide sequence ID" value="NZ_FOMZ01000007.1"/>
</dbReference>
<sequence>MLILDGMPGAGKTTLLGTLLTQWQAVVFPEARPPAEGDDETVLRHLLAEDHARTTETARLHTHSPERVIASDRCHLGVLAYRYALARLTGQWHDFHLALTRSRELALDQRHHDDTVLILHLEPDESRHRRRDRADDPRYRLWYDTNFLTAYGEFFRELTRWISPGPSWQHHQVTDTDLTATVATLLPASTTTPAVSNADLACGGDCGRPRSTSVTSPHGRTQLFSRALHHQPHGGPVYCLTSATEITDHVERNLDGGRHRDRTHPPGDLGQRP</sequence>
<accession>A0A1I1XN43</accession>
<dbReference type="Proteomes" id="UP000198716">
    <property type="component" value="Unassembled WGS sequence"/>
</dbReference>
<dbReference type="EMBL" id="FOMZ01000007">
    <property type="protein sequence ID" value="SFE08746.1"/>
    <property type="molecule type" value="Genomic_DNA"/>
</dbReference>
<gene>
    <name evidence="2" type="ORF">SAMN04487819_107291</name>
</gene>
<reference evidence="3" key="1">
    <citation type="submission" date="2016-10" db="EMBL/GenBank/DDBJ databases">
        <authorList>
            <person name="Varghese N."/>
            <person name="Submissions S."/>
        </authorList>
    </citation>
    <scope>NUCLEOTIDE SEQUENCE [LARGE SCALE GENOMIC DNA]</scope>
    <source>
        <strain evidence="3">DSM 45004</strain>
    </source>
</reference>
<organism evidence="2 3">
    <name type="scientific">Actinopolyspora alba</name>
    <dbReference type="NCBI Taxonomy" id="673379"/>
    <lineage>
        <taxon>Bacteria</taxon>
        <taxon>Bacillati</taxon>
        <taxon>Actinomycetota</taxon>
        <taxon>Actinomycetes</taxon>
        <taxon>Actinopolysporales</taxon>
        <taxon>Actinopolysporaceae</taxon>
        <taxon>Actinopolyspora</taxon>
        <taxon>Actinopolyspora alba group</taxon>
    </lineage>
</organism>
<protein>
    <recommendedName>
        <fullName evidence="4">Thymidylate kinase</fullName>
    </recommendedName>
</protein>
<dbReference type="Gene3D" id="3.40.50.300">
    <property type="entry name" value="P-loop containing nucleotide triphosphate hydrolases"/>
    <property type="match status" value="1"/>
</dbReference>
<dbReference type="SUPFAM" id="SSF52540">
    <property type="entry name" value="P-loop containing nucleoside triphosphate hydrolases"/>
    <property type="match status" value="1"/>
</dbReference>
<proteinExistence type="predicted"/>
<feature type="region of interest" description="Disordered" evidence="1">
    <location>
        <begin position="251"/>
        <end position="273"/>
    </location>
</feature>
<evidence type="ECO:0000313" key="2">
    <source>
        <dbReference type="EMBL" id="SFE08746.1"/>
    </source>
</evidence>
<evidence type="ECO:0000313" key="3">
    <source>
        <dbReference type="Proteomes" id="UP000198716"/>
    </source>
</evidence>
<dbReference type="AlphaFoldDB" id="A0A1I1XN43"/>
<name>A0A1I1XN43_9ACTN</name>
<keyword evidence="3" id="KW-1185">Reference proteome</keyword>
<evidence type="ECO:0000256" key="1">
    <source>
        <dbReference type="SAM" id="MobiDB-lite"/>
    </source>
</evidence>